<keyword evidence="2" id="KW-1133">Transmembrane helix</keyword>
<dbReference type="STRING" id="1381753.V2WCM4"/>
<evidence type="ECO:0000256" key="2">
    <source>
        <dbReference type="SAM" id="Phobius"/>
    </source>
</evidence>
<dbReference type="GO" id="GO:0006281">
    <property type="term" value="P:DNA repair"/>
    <property type="evidence" value="ECO:0007669"/>
    <property type="project" value="UniProtKB-ARBA"/>
</dbReference>
<feature type="domain" description="XPG-I" evidence="3">
    <location>
        <begin position="128"/>
        <end position="206"/>
    </location>
</feature>
<dbReference type="InterPro" id="IPR029060">
    <property type="entry name" value="PIN-like_dom_sf"/>
</dbReference>
<dbReference type="Proteomes" id="UP000017559">
    <property type="component" value="Unassembled WGS sequence"/>
</dbReference>
<reference evidence="4 5" key="1">
    <citation type="journal article" date="2014" name="BMC Genomics">
        <title>Genome and secretome analysis of the hemibiotrophic fungal pathogen, Moniliophthora roreri, which causes frosty pod rot disease of cacao: mechanisms of the biotrophic and necrotrophic phases.</title>
        <authorList>
            <person name="Meinhardt L.W."/>
            <person name="Costa G.G.L."/>
            <person name="Thomazella D.P.T."/>
            <person name="Teixeira P.J.P.L."/>
            <person name="Carazzolle M.F."/>
            <person name="Schuster S.C."/>
            <person name="Carlson J.E."/>
            <person name="Guiltinan M.J."/>
            <person name="Mieczkowski P."/>
            <person name="Farmer A."/>
            <person name="Ramaraj T."/>
            <person name="Crozier J."/>
            <person name="Davis R.E."/>
            <person name="Shao J."/>
            <person name="Melnick R.L."/>
            <person name="Pereira G.A.G."/>
            <person name="Bailey B.A."/>
        </authorList>
    </citation>
    <scope>NUCLEOTIDE SEQUENCE [LARGE SCALE GENOMIC DNA]</scope>
    <source>
        <strain evidence="4 5">MCA 2997</strain>
    </source>
</reference>
<organism evidence="4 5">
    <name type="scientific">Moniliophthora roreri (strain MCA 2997)</name>
    <name type="common">Cocoa frosty pod rot fungus</name>
    <name type="synonym">Crinipellis roreri</name>
    <dbReference type="NCBI Taxonomy" id="1381753"/>
    <lineage>
        <taxon>Eukaryota</taxon>
        <taxon>Fungi</taxon>
        <taxon>Dikarya</taxon>
        <taxon>Basidiomycota</taxon>
        <taxon>Agaricomycotina</taxon>
        <taxon>Agaricomycetes</taxon>
        <taxon>Agaricomycetidae</taxon>
        <taxon>Agaricales</taxon>
        <taxon>Marasmiineae</taxon>
        <taxon>Marasmiaceae</taxon>
        <taxon>Moniliophthora</taxon>
    </lineage>
</organism>
<keyword evidence="2" id="KW-0812">Transmembrane</keyword>
<dbReference type="InterPro" id="IPR036279">
    <property type="entry name" value="5-3_exonuclease_C_sf"/>
</dbReference>
<keyword evidence="2" id="KW-0472">Membrane</keyword>
<dbReference type="PANTHER" id="PTHR11081">
    <property type="entry name" value="FLAP ENDONUCLEASE FAMILY MEMBER"/>
    <property type="match status" value="1"/>
</dbReference>
<dbReference type="Pfam" id="PF00867">
    <property type="entry name" value="XPG_I"/>
    <property type="match status" value="1"/>
</dbReference>
<dbReference type="AlphaFoldDB" id="V2WCM4"/>
<protein>
    <submittedName>
        <fullName evidence="4">PIN domain-like protein</fullName>
    </submittedName>
</protein>
<dbReference type="KEGG" id="mrr:Moror_6083"/>
<keyword evidence="5" id="KW-1185">Reference proteome</keyword>
<feature type="region of interest" description="Disordered" evidence="1">
    <location>
        <begin position="477"/>
        <end position="502"/>
    </location>
</feature>
<dbReference type="PANTHER" id="PTHR11081:SF59">
    <property type="entry name" value="FI23547P1"/>
    <property type="match status" value="1"/>
</dbReference>
<dbReference type="GO" id="GO:0017108">
    <property type="term" value="F:5'-flap endonuclease activity"/>
    <property type="evidence" value="ECO:0007669"/>
    <property type="project" value="TreeGrafter"/>
</dbReference>
<dbReference type="Gene3D" id="3.40.50.1010">
    <property type="entry name" value="5'-nuclease"/>
    <property type="match status" value="1"/>
</dbReference>
<dbReference type="InterPro" id="IPR006084">
    <property type="entry name" value="XPG/Rad2"/>
</dbReference>
<gene>
    <name evidence="4" type="ORF">Moror_6083</name>
</gene>
<evidence type="ECO:0000259" key="3">
    <source>
        <dbReference type="SMART" id="SM00484"/>
    </source>
</evidence>
<comment type="caution">
    <text evidence="4">The sequence shown here is derived from an EMBL/GenBank/DDBJ whole genome shotgun (WGS) entry which is preliminary data.</text>
</comment>
<evidence type="ECO:0000256" key="1">
    <source>
        <dbReference type="SAM" id="MobiDB-lite"/>
    </source>
</evidence>
<dbReference type="EMBL" id="AWSO01001279">
    <property type="protein sequence ID" value="ESK84578.1"/>
    <property type="molecule type" value="Genomic_DNA"/>
</dbReference>
<dbReference type="SUPFAM" id="SSF47807">
    <property type="entry name" value="5' to 3' exonuclease, C-terminal subdomain"/>
    <property type="match status" value="1"/>
</dbReference>
<dbReference type="InterPro" id="IPR006086">
    <property type="entry name" value="XPG-I_dom"/>
</dbReference>
<dbReference type="OrthoDB" id="2148513at2759"/>
<dbReference type="SUPFAM" id="SSF88723">
    <property type="entry name" value="PIN domain-like"/>
    <property type="match status" value="1"/>
</dbReference>
<proteinExistence type="predicted"/>
<accession>V2WCM4</accession>
<dbReference type="HOGENOM" id="CLU_543557_0_0_1"/>
<name>V2WCM4_MONRO</name>
<feature type="non-terminal residue" evidence="4">
    <location>
        <position position="502"/>
    </location>
</feature>
<evidence type="ECO:0000313" key="4">
    <source>
        <dbReference type="EMBL" id="ESK84578.1"/>
    </source>
</evidence>
<dbReference type="SMART" id="SM00484">
    <property type="entry name" value="XPGI"/>
    <property type="match status" value="1"/>
</dbReference>
<sequence length="502" mass="55568">MGVKAKIQLLKKMGVLKTMFLDEFVHSQQLKRSKEKSKKAGQPYHIGVDASPTLDRYRHSLIPYARYQAHSPTDGFHSQIARLADQIARSSALSTWVFDGKQRPPVKRNVNVIPDEPESYKDARETISAFGDCCHMAPGEAKAELAAMNTAGIIDAVLTDDSNAILLGVQYVLRINSDSNTNAHSTETRLLIDVCDAQEIENRLGLTRGDLITYAAIVGNDYDSGVNGVGPELGPECDEYLAQVCQQICDEFKYNTHGHLMTTRQAASTALANSQKRIFNSESAVLKAFIMPLTSWSVTSAPHVLVKSPKQHDLKKAVDVFCRFIKWKGDRLMHNLHTHFWAGMIIRMITLKYLWFDPQTGNIFAPSHQESIMFSHGHAFHPTPQSIIIGHTRKLPSAQTMDCIQVTFLIVTFLGQAVIYLNLAIGSAKKFPQSIRISVPSFLLAASAVITAEKNTSYTNPQLSASSSSQHYIELSDSDSDVEKELIGNTSSDTGTDIEWGE</sequence>
<evidence type="ECO:0000313" key="5">
    <source>
        <dbReference type="Proteomes" id="UP000017559"/>
    </source>
</evidence>
<feature type="transmembrane region" description="Helical" evidence="2">
    <location>
        <begin position="406"/>
        <end position="426"/>
    </location>
</feature>
<dbReference type="PRINTS" id="PR00853">
    <property type="entry name" value="XPGRADSUPER"/>
</dbReference>